<dbReference type="SUPFAM" id="SSF54427">
    <property type="entry name" value="NTF2-like"/>
    <property type="match status" value="1"/>
</dbReference>
<dbReference type="Gene3D" id="3.10.450.50">
    <property type="match status" value="1"/>
</dbReference>
<dbReference type="Proteomes" id="UP000269708">
    <property type="component" value="Unassembled WGS sequence"/>
</dbReference>
<dbReference type="AlphaFoldDB" id="A0A3N4VXU9"/>
<name>A0A3N4VXU9_9GAMM</name>
<evidence type="ECO:0000313" key="2">
    <source>
        <dbReference type="EMBL" id="RPE81947.1"/>
    </source>
</evidence>
<dbReference type="InterPro" id="IPR032710">
    <property type="entry name" value="NTF2-like_dom_sf"/>
</dbReference>
<dbReference type="EMBL" id="RKQN01000001">
    <property type="protein sequence ID" value="RPE81947.1"/>
    <property type="molecule type" value="Genomic_DNA"/>
</dbReference>
<evidence type="ECO:0000313" key="3">
    <source>
        <dbReference type="Proteomes" id="UP000269708"/>
    </source>
</evidence>
<comment type="caution">
    <text evidence="2">The sequence shown here is derived from an EMBL/GenBank/DDBJ whole genome shotgun (WGS) entry which is preliminary data.</text>
</comment>
<dbReference type="OrthoDB" id="9182871at2"/>
<proteinExistence type="predicted"/>
<dbReference type="RefSeq" id="WP_123769453.1">
    <property type="nucleotide sequence ID" value="NZ_RKQN01000001.1"/>
</dbReference>
<evidence type="ECO:0000259" key="1">
    <source>
        <dbReference type="Pfam" id="PF12680"/>
    </source>
</evidence>
<gene>
    <name evidence="2" type="ORF">EDC50_1150</name>
</gene>
<feature type="domain" description="SnoaL-like" evidence="1">
    <location>
        <begin position="10"/>
        <end position="119"/>
    </location>
</feature>
<reference evidence="2 3" key="1">
    <citation type="submission" date="2018-11" db="EMBL/GenBank/DDBJ databases">
        <title>Genomic Encyclopedia of Type Strains, Phase IV (KMG-IV): sequencing the most valuable type-strain genomes for metagenomic binning, comparative biology and taxonomic classification.</title>
        <authorList>
            <person name="Goeker M."/>
        </authorList>
    </citation>
    <scope>NUCLEOTIDE SEQUENCE [LARGE SCALE GENOMIC DNA]</scope>
    <source>
        <strain evidence="2 3">DSM 25623</strain>
    </source>
</reference>
<keyword evidence="3" id="KW-1185">Reference proteome</keyword>
<sequence>MQGRSAIEIVQRFWDEVWHAPQNPDAIDALVHPDFAITSGGHEIRSREAFKRWVFDFQSRIADLRFEVLDIFQSEDGSRVATRWRVTGRNNGLLGTEPDGRPFVMVGNAIVAVGEDGLLRHNWVDRNAYEVHGHLTGHRRIV</sequence>
<organism evidence="2 3">
    <name type="scientific">Vulcaniibacterium tengchongense</name>
    <dbReference type="NCBI Taxonomy" id="1273429"/>
    <lineage>
        <taxon>Bacteria</taxon>
        <taxon>Pseudomonadati</taxon>
        <taxon>Pseudomonadota</taxon>
        <taxon>Gammaproteobacteria</taxon>
        <taxon>Lysobacterales</taxon>
        <taxon>Lysobacteraceae</taxon>
        <taxon>Vulcaniibacterium</taxon>
    </lineage>
</organism>
<dbReference type="Pfam" id="PF12680">
    <property type="entry name" value="SnoaL_2"/>
    <property type="match status" value="1"/>
</dbReference>
<protein>
    <submittedName>
        <fullName evidence="2">SnoaL-like protein</fullName>
    </submittedName>
</protein>
<dbReference type="InterPro" id="IPR037401">
    <property type="entry name" value="SnoaL-like"/>
</dbReference>
<accession>A0A3N4VXU9</accession>